<evidence type="ECO:0000256" key="6">
    <source>
        <dbReference type="ARBA" id="ARBA00023136"/>
    </source>
</evidence>
<feature type="region of interest" description="Disordered" evidence="8">
    <location>
        <begin position="1"/>
        <end position="28"/>
    </location>
</feature>
<feature type="transmembrane region" description="Helical" evidence="7">
    <location>
        <begin position="108"/>
        <end position="129"/>
    </location>
</feature>
<dbReference type="PROSITE" id="PS50928">
    <property type="entry name" value="ABC_TM1"/>
    <property type="match status" value="1"/>
</dbReference>
<comment type="subcellular location">
    <subcellularLocation>
        <location evidence="1 7">Cell membrane</location>
        <topology evidence="1 7">Multi-pass membrane protein</topology>
    </subcellularLocation>
</comment>
<protein>
    <submittedName>
        <fullName evidence="9">Inner membrane ABC transporter permease protein ycjO</fullName>
    </submittedName>
</protein>
<dbReference type="GO" id="GO:0005886">
    <property type="term" value="C:plasma membrane"/>
    <property type="evidence" value="ECO:0007669"/>
    <property type="project" value="UniProtKB-SubCell"/>
</dbReference>
<dbReference type="AlphaFoldDB" id="A0A3S4VEF1"/>
<organism evidence="9 10">
    <name type="scientific">Actinomyces viscosus</name>
    <dbReference type="NCBI Taxonomy" id="1656"/>
    <lineage>
        <taxon>Bacteria</taxon>
        <taxon>Bacillati</taxon>
        <taxon>Actinomycetota</taxon>
        <taxon>Actinomycetes</taxon>
        <taxon>Actinomycetales</taxon>
        <taxon>Actinomycetaceae</taxon>
        <taxon>Actinomyces</taxon>
    </lineage>
</organism>
<accession>A0A3S4VEF1</accession>
<name>A0A3S4VEF1_ACTVI</name>
<dbReference type="SUPFAM" id="SSF161098">
    <property type="entry name" value="MetI-like"/>
    <property type="match status" value="1"/>
</dbReference>
<evidence type="ECO:0000313" key="10">
    <source>
        <dbReference type="Proteomes" id="UP000268658"/>
    </source>
</evidence>
<dbReference type="InterPro" id="IPR051393">
    <property type="entry name" value="ABC_transporter_permease"/>
</dbReference>
<feature type="transmembrane region" description="Helical" evidence="7">
    <location>
        <begin position="189"/>
        <end position="214"/>
    </location>
</feature>
<dbReference type="PANTHER" id="PTHR30193:SF41">
    <property type="entry name" value="DIACETYLCHITOBIOSE UPTAKE SYSTEM PERMEASE PROTEIN NGCF"/>
    <property type="match status" value="1"/>
</dbReference>
<keyword evidence="4 7" id="KW-0812">Transmembrane</keyword>
<dbReference type="OrthoDB" id="3210259at2"/>
<keyword evidence="2 7" id="KW-0813">Transport</keyword>
<keyword evidence="6 7" id="KW-0472">Membrane</keyword>
<evidence type="ECO:0000256" key="4">
    <source>
        <dbReference type="ARBA" id="ARBA00022692"/>
    </source>
</evidence>
<feature type="transmembrane region" description="Helical" evidence="7">
    <location>
        <begin position="304"/>
        <end position="323"/>
    </location>
</feature>
<evidence type="ECO:0000256" key="8">
    <source>
        <dbReference type="SAM" id="MobiDB-lite"/>
    </source>
</evidence>
<gene>
    <name evidence="9" type="primary">ycjO_6</name>
    <name evidence="9" type="ORF">NCTC10951_01625</name>
</gene>
<comment type="similarity">
    <text evidence="7">Belongs to the binding-protein-dependent transport system permease family.</text>
</comment>
<keyword evidence="3" id="KW-1003">Cell membrane</keyword>
<dbReference type="EMBL" id="LR134477">
    <property type="protein sequence ID" value="VEI16339.1"/>
    <property type="molecule type" value="Genomic_DNA"/>
</dbReference>
<reference evidence="9 10" key="1">
    <citation type="submission" date="2018-12" db="EMBL/GenBank/DDBJ databases">
        <authorList>
            <consortium name="Pathogen Informatics"/>
        </authorList>
    </citation>
    <scope>NUCLEOTIDE SEQUENCE [LARGE SCALE GENOMIC DNA]</scope>
    <source>
        <strain evidence="9 10">NCTC10951</strain>
    </source>
</reference>
<evidence type="ECO:0000256" key="3">
    <source>
        <dbReference type="ARBA" id="ARBA00022475"/>
    </source>
</evidence>
<dbReference type="Pfam" id="PF00528">
    <property type="entry name" value="BPD_transp_1"/>
    <property type="match status" value="1"/>
</dbReference>
<evidence type="ECO:0000256" key="2">
    <source>
        <dbReference type="ARBA" id="ARBA00022448"/>
    </source>
</evidence>
<dbReference type="CDD" id="cd06261">
    <property type="entry name" value="TM_PBP2"/>
    <property type="match status" value="1"/>
</dbReference>
<dbReference type="RefSeq" id="WP_126414181.1">
    <property type="nucleotide sequence ID" value="NZ_CAUTOI010000031.1"/>
</dbReference>
<feature type="transmembrane region" description="Helical" evidence="7">
    <location>
        <begin position="40"/>
        <end position="63"/>
    </location>
</feature>
<dbReference type="KEGG" id="avc:NCTC10951_01625"/>
<dbReference type="InterPro" id="IPR035906">
    <property type="entry name" value="MetI-like_sf"/>
</dbReference>
<evidence type="ECO:0000256" key="1">
    <source>
        <dbReference type="ARBA" id="ARBA00004651"/>
    </source>
</evidence>
<dbReference type="InterPro" id="IPR000515">
    <property type="entry name" value="MetI-like"/>
</dbReference>
<evidence type="ECO:0000313" key="9">
    <source>
        <dbReference type="EMBL" id="VEI16339.1"/>
    </source>
</evidence>
<dbReference type="PANTHER" id="PTHR30193">
    <property type="entry name" value="ABC TRANSPORTER PERMEASE PROTEIN"/>
    <property type="match status" value="1"/>
</dbReference>
<sequence>MSTTTTTTGRSPAPSAPQRTASPGLRTTSLRRRREARAGIGFVAPFMIMFTVVFLIPIVVSVYRSFFRDVASGGDLYGGGDKVSTFVGLDNYVQAAGQPAFWKGMGRVLLFGVVQVPVMILAALALALVLDSLLVRRVTVFRLGFFLPYAIPGIVAAIMWLYMYNPTFSPINELLGLVGLHVDFFGRNIMLWSMANITTWTFTGYNMLIFLAALQSVPHELYEAARIDGATGWQIVRRIKIPMVRSASLLAVLLSIIGTVQLFNEPTVMYNQNQWMGLDYTPMMMAYNSMTGALSPSGSGPASAVSVLIACVAGTLAALYALVQNRIDK</sequence>
<dbReference type="Gene3D" id="1.10.3720.10">
    <property type="entry name" value="MetI-like"/>
    <property type="match status" value="1"/>
</dbReference>
<proteinExistence type="inferred from homology"/>
<dbReference type="Proteomes" id="UP000268658">
    <property type="component" value="Chromosome"/>
</dbReference>
<feature type="transmembrane region" description="Helical" evidence="7">
    <location>
        <begin position="141"/>
        <end position="163"/>
    </location>
</feature>
<dbReference type="GO" id="GO:0055085">
    <property type="term" value="P:transmembrane transport"/>
    <property type="evidence" value="ECO:0007669"/>
    <property type="project" value="InterPro"/>
</dbReference>
<evidence type="ECO:0000256" key="5">
    <source>
        <dbReference type="ARBA" id="ARBA00022989"/>
    </source>
</evidence>
<keyword evidence="5 7" id="KW-1133">Transmembrane helix</keyword>
<feature type="transmembrane region" description="Helical" evidence="7">
    <location>
        <begin position="243"/>
        <end position="263"/>
    </location>
</feature>
<evidence type="ECO:0000256" key="7">
    <source>
        <dbReference type="RuleBase" id="RU363032"/>
    </source>
</evidence>